<evidence type="ECO:0000256" key="4">
    <source>
        <dbReference type="ARBA" id="ARBA00022840"/>
    </source>
</evidence>
<keyword evidence="9" id="KW-1185">Reference proteome</keyword>
<dbReference type="GO" id="GO:0005737">
    <property type="term" value="C:cytoplasm"/>
    <property type="evidence" value="ECO:0007669"/>
    <property type="project" value="TreeGrafter"/>
</dbReference>
<feature type="transmembrane region" description="Helical" evidence="6">
    <location>
        <begin position="35"/>
        <end position="53"/>
    </location>
</feature>
<dbReference type="PROSITE" id="PS00108">
    <property type="entry name" value="PROTEIN_KINASE_ST"/>
    <property type="match status" value="1"/>
</dbReference>
<dbReference type="AlphaFoldDB" id="A0A9Q8ZBB5"/>
<dbReference type="InterPro" id="IPR000719">
    <property type="entry name" value="Prot_kinase_dom"/>
</dbReference>
<evidence type="ECO:0000256" key="2">
    <source>
        <dbReference type="ARBA" id="ARBA00022741"/>
    </source>
</evidence>
<dbReference type="Gene3D" id="1.10.510.10">
    <property type="entry name" value="Transferase(Phosphotransferase) domain 1"/>
    <property type="match status" value="1"/>
</dbReference>
<dbReference type="CDD" id="cd00180">
    <property type="entry name" value="PKc"/>
    <property type="match status" value="1"/>
</dbReference>
<dbReference type="Pfam" id="PF00069">
    <property type="entry name" value="Pkinase"/>
    <property type="match status" value="1"/>
</dbReference>
<dbReference type="SUPFAM" id="SSF48452">
    <property type="entry name" value="TPR-like"/>
    <property type="match status" value="1"/>
</dbReference>
<feature type="domain" description="Protein kinase" evidence="7">
    <location>
        <begin position="790"/>
        <end position="1065"/>
    </location>
</feature>
<proteinExistence type="inferred from homology"/>
<dbReference type="PROSITE" id="PS50011">
    <property type="entry name" value="PROTEIN_KINASE_DOM"/>
    <property type="match status" value="1"/>
</dbReference>
<dbReference type="SMART" id="SM00220">
    <property type="entry name" value="S_TKc"/>
    <property type="match status" value="1"/>
</dbReference>
<name>A0A9Q8ZBB5_CURCL</name>
<dbReference type="VEuPathDB" id="FungiDB:yc1106_06758"/>
<dbReference type="InterPro" id="IPR011009">
    <property type="entry name" value="Kinase-like_dom_sf"/>
</dbReference>
<dbReference type="OrthoDB" id="4062651at2759"/>
<gene>
    <name evidence="8" type="ORF">yc1106_06758</name>
</gene>
<reference evidence="8" key="1">
    <citation type="submission" date="2021-12" db="EMBL/GenBank/DDBJ databases">
        <title>Curvularia clavata genome.</title>
        <authorList>
            <person name="Cao Y."/>
        </authorList>
    </citation>
    <scope>NUCLEOTIDE SEQUENCE</scope>
    <source>
        <strain evidence="8">Yc1106</strain>
    </source>
</reference>
<keyword evidence="6" id="KW-0472">Membrane</keyword>
<evidence type="ECO:0000256" key="6">
    <source>
        <dbReference type="SAM" id="Phobius"/>
    </source>
</evidence>
<keyword evidence="3 8" id="KW-0418">Kinase</keyword>
<dbReference type="InterPro" id="IPR008271">
    <property type="entry name" value="Ser/Thr_kinase_AS"/>
</dbReference>
<dbReference type="SUPFAM" id="SSF56112">
    <property type="entry name" value="Protein kinase-like (PK-like)"/>
    <property type="match status" value="1"/>
</dbReference>
<evidence type="ECO:0000256" key="1">
    <source>
        <dbReference type="ARBA" id="ARBA00022679"/>
    </source>
</evidence>
<dbReference type="EMBL" id="CP089278">
    <property type="protein sequence ID" value="USP79484.1"/>
    <property type="molecule type" value="Genomic_DNA"/>
</dbReference>
<protein>
    <submittedName>
        <fullName evidence="8">Kinase-like protein</fullName>
    </submittedName>
</protein>
<keyword evidence="1" id="KW-0808">Transferase</keyword>
<evidence type="ECO:0000256" key="3">
    <source>
        <dbReference type="ARBA" id="ARBA00022777"/>
    </source>
</evidence>
<dbReference type="GO" id="GO:0005524">
    <property type="term" value="F:ATP binding"/>
    <property type="evidence" value="ECO:0007669"/>
    <property type="project" value="UniProtKB-KW"/>
</dbReference>
<sequence>MDYNPSKPLIKKRSVTSLSLAWLIVALQWTGFNHVASLLVVMSATVLTYAFVLKPRRLMPSWLQFQQGTMSSSNPLLKFGDASDELQKEIQMANRIMSQGNLAAAGNAFKKVSDMAETNHGQSHPLYFDAIRCRAQILFWQGYTWQAKELFSLAHDLATKEFGKDNPSRIMYIEFLSMACYECFELRMHLKYREEVVRIIESAEKNGRPCPFELSQAKIKLAMAYSLNGQREKALRLWKRTREPFEEEEGLRVNAIGAALEARCGHKEEVCKIVEKLQRKLDSRSAAAQNPAVTMMTVPYLMLANAELNRYGSEALDISQLEGHTNKFLEESLHAETFCGERAATTTVLKVLLIVFRIHQKKLSDSKRQLSQIINLMSKAEQPYIWTCYALKASILCWEKNHMEAEEHVVTAMRGHQAFFGRETAEYQNLNLLYGYILLARGQAARAKVALAEARRFFHTYPGTQQHHIIAQEQFALACICNGEFEEGRGALMQLLSEKEFQKQRFVSAKELALRSLSSLAAVSGNYEEAKILGQQASHETQSPASTHLDKNAAIGPLFNRWNMVWIHFELRDRGLAIQEIRMVHEGCVDILGEDHKITLSCRHDQLLLNPDEKTLEDLQKLLSDTSDILGTSHMLTMKIRKSISLHQSLADSNSVFDVLAYCERVYCIGNPANSRPQLAEIDWLNWSWNDPSHQKSVITNSLLVNDTRAFQPLPKHTDGATDSEWWEKITPNPVSRNTAESFSSLVVREGDAVMKPSTDVYTKLLLDFVRDFSPAFTETHYISSASVPLETIAPLGKGSYALDQVEKVRDPVTEQVYARKRLAYTRRMNPNETFRAEVNSMRKLSHEHIVKLCAAYVIPTEGIYALLMQPVADSNLAVYLEDTTIQPGVEQRHRTIISWLPCLANALHYMHSKKIRHQDIKPDNILVHGTNVRFTDFGIARDWATRYNSKSIGQALGAQKYQAPEVANGKRICSKADVFALGCVFVEMLNIAELHKSMADFRTFMFNDVEEGIYYLAVRKEEFHVRFDQSEIYQKVVKDMLHVDPEQRSTAGLVLTTMATSEYGDAGPLECHHLPQQTDRA</sequence>
<dbReference type="PANTHER" id="PTHR11042:SF190">
    <property type="entry name" value="MITOSIS INHIBITOR PROTEIN KINASE MIK1"/>
    <property type="match status" value="1"/>
</dbReference>
<keyword evidence="4" id="KW-0067">ATP-binding</keyword>
<evidence type="ECO:0000256" key="5">
    <source>
        <dbReference type="ARBA" id="ARBA00037982"/>
    </source>
</evidence>
<keyword evidence="2" id="KW-0547">Nucleotide-binding</keyword>
<evidence type="ECO:0000313" key="8">
    <source>
        <dbReference type="EMBL" id="USP79484.1"/>
    </source>
</evidence>
<comment type="similarity">
    <text evidence="5">Belongs to the protein kinase superfamily. Ser/Thr protein kinase family. GCN2 subfamily.</text>
</comment>
<evidence type="ECO:0000259" key="7">
    <source>
        <dbReference type="PROSITE" id="PS50011"/>
    </source>
</evidence>
<dbReference type="PANTHER" id="PTHR11042">
    <property type="entry name" value="EUKARYOTIC TRANSLATION INITIATION FACTOR 2-ALPHA KINASE EIF2-ALPHA KINASE -RELATED"/>
    <property type="match status" value="1"/>
</dbReference>
<dbReference type="InterPro" id="IPR050339">
    <property type="entry name" value="CC_SR_Kinase"/>
</dbReference>
<dbReference type="GO" id="GO:0005634">
    <property type="term" value="C:nucleus"/>
    <property type="evidence" value="ECO:0007669"/>
    <property type="project" value="TreeGrafter"/>
</dbReference>
<dbReference type="GO" id="GO:0004672">
    <property type="term" value="F:protein kinase activity"/>
    <property type="evidence" value="ECO:0007669"/>
    <property type="project" value="InterPro"/>
</dbReference>
<dbReference type="InterPro" id="IPR011990">
    <property type="entry name" value="TPR-like_helical_dom_sf"/>
</dbReference>
<organism evidence="8 9">
    <name type="scientific">Curvularia clavata</name>
    <dbReference type="NCBI Taxonomy" id="95742"/>
    <lineage>
        <taxon>Eukaryota</taxon>
        <taxon>Fungi</taxon>
        <taxon>Dikarya</taxon>
        <taxon>Ascomycota</taxon>
        <taxon>Pezizomycotina</taxon>
        <taxon>Dothideomycetes</taxon>
        <taxon>Pleosporomycetidae</taxon>
        <taxon>Pleosporales</taxon>
        <taxon>Pleosporineae</taxon>
        <taxon>Pleosporaceae</taxon>
        <taxon>Curvularia</taxon>
    </lineage>
</organism>
<keyword evidence="6" id="KW-0812">Transmembrane</keyword>
<accession>A0A9Q8ZBB5</accession>
<dbReference type="Proteomes" id="UP001056012">
    <property type="component" value="Chromosome 5"/>
</dbReference>
<dbReference type="Gene3D" id="1.25.40.10">
    <property type="entry name" value="Tetratricopeptide repeat domain"/>
    <property type="match status" value="2"/>
</dbReference>
<evidence type="ECO:0000313" key="9">
    <source>
        <dbReference type="Proteomes" id="UP001056012"/>
    </source>
</evidence>
<keyword evidence="6" id="KW-1133">Transmembrane helix</keyword>